<evidence type="ECO:0000256" key="2">
    <source>
        <dbReference type="ARBA" id="ARBA00004736"/>
    </source>
</evidence>
<protein>
    <recommendedName>
        <fullName evidence="5">2-dehydro-3-deoxy-phosphogluconate aldolase</fullName>
        <ecNumber evidence="5">4.1.2.14</ecNumber>
    </recommendedName>
</protein>
<evidence type="ECO:0000313" key="10">
    <source>
        <dbReference type="Proteomes" id="UP000093355"/>
    </source>
</evidence>
<gene>
    <name evidence="9" type="ORF">A7J15_05835</name>
</gene>
<name>A0A1B9NCX2_9MICO</name>
<keyword evidence="10" id="KW-1185">Reference proteome</keyword>
<dbReference type="InterPro" id="IPR000887">
    <property type="entry name" value="Aldlse_KDPG_KHG"/>
</dbReference>
<dbReference type="EC" id="4.1.2.14" evidence="5"/>
<dbReference type="InterPro" id="IPR031337">
    <property type="entry name" value="KDPG/KHG_AS_1"/>
</dbReference>
<keyword evidence="7" id="KW-0704">Schiff base</keyword>
<dbReference type="AlphaFoldDB" id="A0A1B9NCX2"/>
<dbReference type="GO" id="GO:0008675">
    <property type="term" value="F:2-dehydro-3-deoxy-phosphogluconate aldolase activity"/>
    <property type="evidence" value="ECO:0007669"/>
    <property type="project" value="UniProtKB-EC"/>
</dbReference>
<evidence type="ECO:0000256" key="5">
    <source>
        <dbReference type="ARBA" id="ARBA00013063"/>
    </source>
</evidence>
<dbReference type="CDD" id="cd00452">
    <property type="entry name" value="KDPG_aldolase"/>
    <property type="match status" value="1"/>
</dbReference>
<comment type="caution">
    <text evidence="9">The sequence shown here is derived from an EMBL/GenBank/DDBJ whole genome shotgun (WGS) entry which is preliminary data.</text>
</comment>
<reference evidence="9 10" key="1">
    <citation type="submission" date="2016-05" db="EMBL/GenBank/DDBJ databases">
        <authorList>
            <person name="Lavstsen T."/>
            <person name="Jespersen J.S."/>
        </authorList>
    </citation>
    <scope>NUCLEOTIDE SEQUENCE [LARGE SCALE GENOMIC DNA]</scope>
    <source>
        <strain evidence="9 10">YLB-01</strain>
    </source>
</reference>
<proteinExistence type="inferred from homology"/>
<dbReference type="PANTHER" id="PTHR30246">
    <property type="entry name" value="2-KETO-3-DEOXY-6-PHOSPHOGLUCONATE ALDOLASE"/>
    <property type="match status" value="1"/>
</dbReference>
<dbReference type="EMBL" id="LXMD01000022">
    <property type="protein sequence ID" value="OCG74438.1"/>
    <property type="molecule type" value="Genomic_DNA"/>
</dbReference>
<dbReference type="Gene3D" id="3.20.20.70">
    <property type="entry name" value="Aldolase class I"/>
    <property type="match status" value="1"/>
</dbReference>
<comment type="similarity">
    <text evidence="3">Belongs to the KHG/KDPG aldolase family.</text>
</comment>
<dbReference type="PANTHER" id="PTHR30246:SF1">
    <property type="entry name" value="2-DEHYDRO-3-DEOXY-6-PHOSPHOGALACTONATE ALDOLASE-RELATED"/>
    <property type="match status" value="1"/>
</dbReference>
<evidence type="ECO:0000256" key="4">
    <source>
        <dbReference type="ARBA" id="ARBA00011233"/>
    </source>
</evidence>
<dbReference type="InterPro" id="IPR013785">
    <property type="entry name" value="Aldolase_TIM"/>
</dbReference>
<evidence type="ECO:0000256" key="8">
    <source>
        <dbReference type="ARBA" id="ARBA00023277"/>
    </source>
</evidence>
<evidence type="ECO:0000256" key="6">
    <source>
        <dbReference type="ARBA" id="ARBA00023239"/>
    </source>
</evidence>
<comment type="pathway">
    <text evidence="2">Carbohydrate acid metabolism; 2-dehydro-3-deoxy-D-gluconate degradation; D-glyceraldehyde 3-phosphate and pyruvate from 2-dehydro-3-deoxy-D-gluconate: step 2/2.</text>
</comment>
<evidence type="ECO:0000256" key="1">
    <source>
        <dbReference type="ARBA" id="ARBA00000654"/>
    </source>
</evidence>
<dbReference type="SUPFAM" id="SSF51569">
    <property type="entry name" value="Aldolase"/>
    <property type="match status" value="1"/>
</dbReference>
<evidence type="ECO:0000256" key="7">
    <source>
        <dbReference type="ARBA" id="ARBA00023270"/>
    </source>
</evidence>
<accession>A0A1B9NCX2</accession>
<organism evidence="9 10">
    <name type="scientific">Microbacterium sediminis</name>
    <dbReference type="NCBI Taxonomy" id="904291"/>
    <lineage>
        <taxon>Bacteria</taxon>
        <taxon>Bacillati</taxon>
        <taxon>Actinomycetota</taxon>
        <taxon>Actinomycetes</taxon>
        <taxon>Micrococcales</taxon>
        <taxon>Microbacteriaceae</taxon>
        <taxon>Microbacterium</taxon>
    </lineage>
</organism>
<keyword evidence="8" id="KW-0119">Carbohydrate metabolism</keyword>
<dbReference type="InterPro" id="IPR031338">
    <property type="entry name" value="KDPG/KHG_AS_2"/>
</dbReference>
<dbReference type="Proteomes" id="UP000093355">
    <property type="component" value="Unassembled WGS sequence"/>
</dbReference>
<keyword evidence="6" id="KW-0456">Lyase</keyword>
<evidence type="ECO:0000313" key="9">
    <source>
        <dbReference type="EMBL" id="OCG74438.1"/>
    </source>
</evidence>
<dbReference type="Pfam" id="PF01081">
    <property type="entry name" value="Aldolase"/>
    <property type="match status" value="1"/>
</dbReference>
<sequence>MIVSSIDLTRLSPSRLIPVIEISDVAAAVPLAEALTEGGIPVAEITLRTPQAVESIERIRAALPDFRVGAGSLLNAAQVRRAADAGASFGVSPGLTPQLIEAARASDLPFIPGIATIGEVLQGLELGVERFKFFPAGNLGGVATLKAFAAPLAQTSAAFMPTGGITLDTLADYLAVPQVFAVGGSWIATRDQIAAGDFAGITERAAQAVSHVARLAAA</sequence>
<dbReference type="NCBIfam" id="TIGR01182">
    <property type="entry name" value="eda"/>
    <property type="match status" value="1"/>
</dbReference>
<dbReference type="PROSITE" id="PS00159">
    <property type="entry name" value="ALDOLASE_KDPG_KHG_1"/>
    <property type="match status" value="1"/>
</dbReference>
<comment type="catalytic activity">
    <reaction evidence="1">
        <text>2-dehydro-3-deoxy-6-phospho-D-gluconate = D-glyceraldehyde 3-phosphate + pyruvate</text>
        <dbReference type="Rhea" id="RHEA:17089"/>
        <dbReference type="ChEBI" id="CHEBI:15361"/>
        <dbReference type="ChEBI" id="CHEBI:57569"/>
        <dbReference type="ChEBI" id="CHEBI:59776"/>
        <dbReference type="EC" id="4.1.2.14"/>
    </reaction>
</comment>
<evidence type="ECO:0000256" key="3">
    <source>
        <dbReference type="ARBA" id="ARBA00006906"/>
    </source>
</evidence>
<comment type="subunit">
    <text evidence="4">Homotrimer.</text>
</comment>
<dbReference type="STRING" id="904291.A7J15_05835"/>
<dbReference type="PROSITE" id="PS00160">
    <property type="entry name" value="ALDOLASE_KDPG_KHG_2"/>
    <property type="match status" value="1"/>
</dbReference>